<keyword evidence="3" id="KW-0961">Cell wall biogenesis/degradation</keyword>
<comment type="caution">
    <text evidence="6">The sequence shown here is derived from an EMBL/GenBank/DDBJ whole genome shotgun (WGS) entry which is preliminary data.</text>
</comment>
<dbReference type="PANTHER" id="PTHR23132:SF23">
    <property type="entry name" value="D-ALANINE--D-ALANINE LIGASE B"/>
    <property type="match status" value="1"/>
</dbReference>
<dbReference type="GO" id="GO:0005524">
    <property type="term" value="F:ATP binding"/>
    <property type="evidence" value="ECO:0007669"/>
    <property type="project" value="UniProtKB-UniRule"/>
</dbReference>
<reference evidence="6 7" key="1">
    <citation type="journal article" date="2016" name="Environ. Microbiol.">
        <title>Genomic resolution of a cold subsurface aquifer community provides metabolic insights for novel microbes adapted to high CO concentrations.</title>
        <authorList>
            <person name="Probst A.J."/>
            <person name="Castelle C.J."/>
            <person name="Singh A."/>
            <person name="Brown C.T."/>
            <person name="Anantharaman K."/>
            <person name="Sharon I."/>
            <person name="Hug L.A."/>
            <person name="Burstein D."/>
            <person name="Emerson J.B."/>
            <person name="Thomas B.C."/>
            <person name="Banfield J.F."/>
        </authorList>
    </citation>
    <scope>NUCLEOTIDE SEQUENCE [LARGE SCALE GENOMIC DNA]</scope>
    <source>
        <strain evidence="6">CG1_02_47_37</strain>
    </source>
</reference>
<name>A0A1J4RPK0_9BACT</name>
<dbReference type="AlphaFoldDB" id="A0A1J4RPK0"/>
<dbReference type="SUPFAM" id="SSF52440">
    <property type="entry name" value="PreATP-grasp domain"/>
    <property type="match status" value="1"/>
</dbReference>
<protein>
    <recommendedName>
        <fullName evidence="5">ATP-grasp domain-containing protein</fullName>
    </recommendedName>
</protein>
<evidence type="ECO:0000313" key="7">
    <source>
        <dbReference type="Proteomes" id="UP000183144"/>
    </source>
</evidence>
<keyword evidence="2" id="KW-0436">Ligase</keyword>
<evidence type="ECO:0000256" key="3">
    <source>
        <dbReference type="ARBA" id="ARBA00023316"/>
    </source>
</evidence>
<proteinExistence type="inferred from homology"/>
<evidence type="ECO:0000256" key="4">
    <source>
        <dbReference type="PROSITE-ProRule" id="PRU00409"/>
    </source>
</evidence>
<evidence type="ECO:0000259" key="5">
    <source>
        <dbReference type="PROSITE" id="PS50975"/>
    </source>
</evidence>
<dbReference type="GO" id="GO:0071555">
    <property type="term" value="P:cell wall organization"/>
    <property type="evidence" value="ECO:0007669"/>
    <property type="project" value="UniProtKB-KW"/>
</dbReference>
<keyword evidence="4" id="KW-0547">Nucleotide-binding</keyword>
<dbReference type="InterPro" id="IPR011095">
    <property type="entry name" value="Dala_Dala_lig_C"/>
</dbReference>
<evidence type="ECO:0000313" key="6">
    <source>
        <dbReference type="EMBL" id="OIN88815.1"/>
    </source>
</evidence>
<dbReference type="Gene3D" id="3.30.1490.20">
    <property type="entry name" value="ATP-grasp fold, A domain"/>
    <property type="match status" value="1"/>
</dbReference>
<dbReference type="InterPro" id="IPR011761">
    <property type="entry name" value="ATP-grasp"/>
</dbReference>
<dbReference type="GO" id="GO:0008716">
    <property type="term" value="F:D-alanine-D-alanine ligase activity"/>
    <property type="evidence" value="ECO:0007669"/>
    <property type="project" value="InterPro"/>
</dbReference>
<dbReference type="PANTHER" id="PTHR23132">
    <property type="entry name" value="D-ALANINE--D-ALANINE LIGASE"/>
    <property type="match status" value="1"/>
</dbReference>
<dbReference type="STRING" id="1805034.AUJ59_03295"/>
<gene>
    <name evidence="6" type="ORF">AUJ59_03295</name>
</gene>
<evidence type="ECO:0000256" key="1">
    <source>
        <dbReference type="ARBA" id="ARBA00010871"/>
    </source>
</evidence>
<dbReference type="PROSITE" id="PS50975">
    <property type="entry name" value="ATP_GRASP"/>
    <property type="match status" value="1"/>
</dbReference>
<accession>A0A1J4RPK0</accession>
<dbReference type="Gene3D" id="3.30.470.20">
    <property type="entry name" value="ATP-grasp fold, B domain"/>
    <property type="match status" value="1"/>
</dbReference>
<dbReference type="InterPro" id="IPR016185">
    <property type="entry name" value="PreATP-grasp_dom_sf"/>
</dbReference>
<dbReference type="Proteomes" id="UP000183144">
    <property type="component" value="Unassembled WGS sequence"/>
</dbReference>
<evidence type="ECO:0000256" key="2">
    <source>
        <dbReference type="ARBA" id="ARBA00022598"/>
    </source>
</evidence>
<feature type="domain" description="ATP-grasp" evidence="5">
    <location>
        <begin position="138"/>
        <end position="347"/>
    </location>
</feature>
<dbReference type="Pfam" id="PF07478">
    <property type="entry name" value="Dala_Dala_lig_C"/>
    <property type="match status" value="1"/>
</dbReference>
<sequence length="355" mass="41999">MKSKVINLPHTRSLIAKKSRHNRLLPKRVVILHSEVKRKYFPTNAQYLTERGVDKDAASFIPYLERMGVKAVALPADAKITNRLRRYKPDLVIDLVDSVRGCEYLSSTVPAMLELLEIPYTGASMLGYTLCMNKYMTKKLLQQHGLPVPKFQLFTSWRQALDPSLHYPVILKLNEVHGSLEITRDSIIENDRQLRRRLHWLMKTYDQDVLVEEFIEGREFAAFVFQAYNKKVYAIERVFADGQRQKKYNFLDFDLIWRGKEEDYFNQVRHQKYHDRLLDALVKKAFEVVKMDDYGKFDLRMDRLGNYYFIDSNPNCHFAPPHHFCDMTETMEKYGVPFRVLLKKMLINTMREWSL</sequence>
<organism evidence="6 7">
    <name type="scientific">Candidatus Beckwithbacteria bacterium CG1_02_47_37</name>
    <dbReference type="NCBI Taxonomy" id="1805034"/>
    <lineage>
        <taxon>Bacteria</taxon>
        <taxon>Candidatus Beckwithiibacteriota</taxon>
    </lineage>
</organism>
<keyword evidence="4" id="KW-0067">ATP-binding</keyword>
<dbReference type="SUPFAM" id="SSF56059">
    <property type="entry name" value="Glutathione synthetase ATP-binding domain-like"/>
    <property type="match status" value="1"/>
</dbReference>
<dbReference type="GO" id="GO:0046872">
    <property type="term" value="F:metal ion binding"/>
    <property type="evidence" value="ECO:0007669"/>
    <property type="project" value="InterPro"/>
</dbReference>
<dbReference type="InterPro" id="IPR013815">
    <property type="entry name" value="ATP_grasp_subdomain_1"/>
</dbReference>
<dbReference type="EMBL" id="MNUI01000054">
    <property type="protein sequence ID" value="OIN88815.1"/>
    <property type="molecule type" value="Genomic_DNA"/>
</dbReference>
<comment type="similarity">
    <text evidence="1">Belongs to the D-alanine--D-alanine ligase family.</text>
</comment>